<feature type="domain" description="C2H2-type" evidence="12">
    <location>
        <begin position="131"/>
        <end position="158"/>
    </location>
</feature>
<evidence type="ECO:0000256" key="4">
    <source>
        <dbReference type="ARBA" id="ARBA00022771"/>
    </source>
</evidence>
<name>A0AAF3EVF9_9BILA</name>
<dbReference type="GO" id="GO:0010468">
    <property type="term" value="P:regulation of gene expression"/>
    <property type="evidence" value="ECO:0007669"/>
    <property type="project" value="TreeGrafter"/>
</dbReference>
<dbReference type="InterPro" id="IPR036236">
    <property type="entry name" value="Znf_C2H2_sf"/>
</dbReference>
<dbReference type="GO" id="GO:0003677">
    <property type="term" value="F:DNA binding"/>
    <property type="evidence" value="ECO:0007669"/>
    <property type="project" value="UniProtKB-KW"/>
</dbReference>
<protein>
    <recommendedName>
        <fullName evidence="12">C2H2-type domain-containing protein</fullName>
    </recommendedName>
</protein>
<accession>A0AAF3EVF9</accession>
<evidence type="ECO:0000256" key="10">
    <source>
        <dbReference type="PROSITE-ProRule" id="PRU00042"/>
    </source>
</evidence>
<sequence>MSFPFNSPLFSSLVQPMSPEAHFLMSMFIASRKPTIALPTMDKWPTMFPQPAPPQAVPNSPPIEKPRHESVHQYMRMRDEEQKSDVIQLFPRILTNFPSTSNAQIKIGAQIKAEPFSQMSQSNVATREKPFKCSLCTRTFADNSNRRKHELTHSVETPFECDFCDRRFKTKTYRSKHHKICRQKHRSDHRKDVNSSQNPRQN</sequence>
<evidence type="ECO:0000256" key="1">
    <source>
        <dbReference type="ARBA" id="ARBA00004123"/>
    </source>
</evidence>
<evidence type="ECO:0000256" key="11">
    <source>
        <dbReference type="SAM" id="MobiDB-lite"/>
    </source>
</evidence>
<dbReference type="Gene3D" id="3.30.160.60">
    <property type="entry name" value="Classic Zinc Finger"/>
    <property type="match status" value="1"/>
</dbReference>
<dbReference type="AlphaFoldDB" id="A0AAF3EVF9"/>
<dbReference type="PANTHER" id="PTHR16515">
    <property type="entry name" value="PR DOMAIN ZINC FINGER PROTEIN"/>
    <property type="match status" value="1"/>
</dbReference>
<evidence type="ECO:0000256" key="9">
    <source>
        <dbReference type="ARBA" id="ARBA00023242"/>
    </source>
</evidence>
<keyword evidence="6" id="KW-0805">Transcription regulation</keyword>
<dbReference type="SUPFAM" id="SSF57667">
    <property type="entry name" value="beta-beta-alpha zinc fingers"/>
    <property type="match status" value="1"/>
</dbReference>
<evidence type="ECO:0000256" key="6">
    <source>
        <dbReference type="ARBA" id="ARBA00023015"/>
    </source>
</evidence>
<keyword evidence="3" id="KW-0677">Repeat</keyword>
<dbReference type="PROSITE" id="PS50157">
    <property type="entry name" value="ZINC_FINGER_C2H2_2"/>
    <property type="match status" value="2"/>
</dbReference>
<dbReference type="PROSITE" id="PS00028">
    <property type="entry name" value="ZINC_FINGER_C2H2_1"/>
    <property type="match status" value="1"/>
</dbReference>
<keyword evidence="13" id="KW-1185">Reference proteome</keyword>
<evidence type="ECO:0000313" key="13">
    <source>
        <dbReference type="Proteomes" id="UP000887575"/>
    </source>
</evidence>
<reference evidence="14" key="1">
    <citation type="submission" date="2024-02" db="UniProtKB">
        <authorList>
            <consortium name="WormBaseParasite"/>
        </authorList>
    </citation>
    <scope>IDENTIFICATION</scope>
</reference>
<dbReference type="WBParaSite" id="MBELARI_LOCUS18171">
    <property type="protein sequence ID" value="MBELARI_LOCUS18171"/>
    <property type="gene ID" value="MBELARI_LOCUS18171"/>
</dbReference>
<keyword evidence="9" id="KW-0539">Nucleus</keyword>
<dbReference type="Proteomes" id="UP000887575">
    <property type="component" value="Unassembled WGS sequence"/>
</dbReference>
<keyword evidence="8" id="KW-0804">Transcription</keyword>
<evidence type="ECO:0000256" key="2">
    <source>
        <dbReference type="ARBA" id="ARBA00022723"/>
    </source>
</evidence>
<evidence type="ECO:0000256" key="8">
    <source>
        <dbReference type="ARBA" id="ARBA00023163"/>
    </source>
</evidence>
<organism evidence="13 14">
    <name type="scientific">Mesorhabditis belari</name>
    <dbReference type="NCBI Taxonomy" id="2138241"/>
    <lineage>
        <taxon>Eukaryota</taxon>
        <taxon>Metazoa</taxon>
        <taxon>Ecdysozoa</taxon>
        <taxon>Nematoda</taxon>
        <taxon>Chromadorea</taxon>
        <taxon>Rhabditida</taxon>
        <taxon>Rhabditina</taxon>
        <taxon>Rhabditomorpha</taxon>
        <taxon>Rhabditoidea</taxon>
        <taxon>Rhabditidae</taxon>
        <taxon>Mesorhabditinae</taxon>
        <taxon>Mesorhabditis</taxon>
    </lineage>
</organism>
<dbReference type="GO" id="GO:0005634">
    <property type="term" value="C:nucleus"/>
    <property type="evidence" value="ECO:0007669"/>
    <property type="project" value="UniProtKB-SubCell"/>
</dbReference>
<dbReference type="InterPro" id="IPR013087">
    <property type="entry name" value="Znf_C2H2_type"/>
</dbReference>
<dbReference type="GO" id="GO:0008270">
    <property type="term" value="F:zinc ion binding"/>
    <property type="evidence" value="ECO:0007669"/>
    <property type="project" value="UniProtKB-KW"/>
</dbReference>
<keyword evidence="2" id="KW-0479">Metal-binding</keyword>
<keyword evidence="5" id="KW-0862">Zinc</keyword>
<evidence type="ECO:0000313" key="14">
    <source>
        <dbReference type="WBParaSite" id="MBELARI_LOCUS18171"/>
    </source>
</evidence>
<feature type="compositionally biased region" description="Basic residues" evidence="11">
    <location>
        <begin position="175"/>
        <end position="188"/>
    </location>
</feature>
<evidence type="ECO:0000256" key="5">
    <source>
        <dbReference type="ARBA" id="ARBA00022833"/>
    </source>
</evidence>
<dbReference type="SMART" id="SM00355">
    <property type="entry name" value="ZnF_C2H2"/>
    <property type="match status" value="2"/>
</dbReference>
<evidence type="ECO:0000259" key="12">
    <source>
        <dbReference type="PROSITE" id="PS50157"/>
    </source>
</evidence>
<feature type="region of interest" description="Disordered" evidence="11">
    <location>
        <begin position="175"/>
        <end position="202"/>
    </location>
</feature>
<keyword evidence="7" id="KW-0238">DNA-binding</keyword>
<evidence type="ECO:0000256" key="7">
    <source>
        <dbReference type="ARBA" id="ARBA00023125"/>
    </source>
</evidence>
<dbReference type="InterPro" id="IPR050331">
    <property type="entry name" value="Zinc_finger"/>
</dbReference>
<comment type="subcellular location">
    <subcellularLocation>
        <location evidence="1">Nucleus</location>
    </subcellularLocation>
</comment>
<evidence type="ECO:0000256" key="3">
    <source>
        <dbReference type="ARBA" id="ARBA00022737"/>
    </source>
</evidence>
<feature type="domain" description="C2H2-type" evidence="12">
    <location>
        <begin position="159"/>
        <end position="190"/>
    </location>
</feature>
<dbReference type="PANTHER" id="PTHR16515:SF66">
    <property type="entry name" value="C2H2-TYPE DOMAIN-CONTAINING PROTEIN"/>
    <property type="match status" value="1"/>
</dbReference>
<dbReference type="FunFam" id="3.30.160.60:FF:000325">
    <property type="entry name" value="ZFP90 zinc finger protein"/>
    <property type="match status" value="1"/>
</dbReference>
<keyword evidence="4 10" id="KW-0863">Zinc-finger</keyword>
<proteinExistence type="predicted"/>